<evidence type="ECO:0000313" key="3">
    <source>
        <dbReference type="Proteomes" id="UP000293764"/>
    </source>
</evidence>
<gene>
    <name evidence="2" type="ORF">EUA98_19150</name>
</gene>
<dbReference type="RefSeq" id="WP_130104280.1">
    <property type="nucleotide sequence ID" value="NZ_SDWW01000086.1"/>
</dbReference>
<feature type="compositionally biased region" description="Basic and acidic residues" evidence="1">
    <location>
        <begin position="7"/>
        <end position="17"/>
    </location>
</feature>
<evidence type="ECO:0000256" key="1">
    <source>
        <dbReference type="SAM" id="MobiDB-lite"/>
    </source>
</evidence>
<dbReference type="Proteomes" id="UP000293764">
    <property type="component" value="Unassembled WGS sequence"/>
</dbReference>
<reference evidence="2 3" key="1">
    <citation type="submission" date="2019-01" db="EMBL/GenBank/DDBJ databases">
        <title>Novel species of Cellulomonas.</title>
        <authorList>
            <person name="Liu Q."/>
            <person name="Xin Y.-H."/>
        </authorList>
    </citation>
    <scope>NUCLEOTIDE SEQUENCE [LARGE SCALE GENOMIC DNA]</scope>
    <source>
        <strain evidence="2 3">HLT2-17</strain>
    </source>
</reference>
<dbReference type="EMBL" id="SDWW01000086">
    <property type="protein sequence ID" value="RYV49366.1"/>
    <property type="molecule type" value="Genomic_DNA"/>
</dbReference>
<name>A0A4Q5MUX7_9MICO</name>
<proteinExistence type="predicted"/>
<protein>
    <submittedName>
        <fullName evidence="2">Uncharacterized protein</fullName>
    </submittedName>
</protein>
<accession>A0A4Q5MUX7</accession>
<evidence type="ECO:0000313" key="2">
    <source>
        <dbReference type="EMBL" id="RYV49366.1"/>
    </source>
</evidence>
<keyword evidence="3" id="KW-1185">Reference proteome</keyword>
<feature type="region of interest" description="Disordered" evidence="1">
    <location>
        <begin position="1"/>
        <end position="38"/>
    </location>
</feature>
<comment type="caution">
    <text evidence="2">The sequence shown here is derived from an EMBL/GenBank/DDBJ whole genome shotgun (WGS) entry which is preliminary data.</text>
</comment>
<dbReference type="AlphaFoldDB" id="A0A4Q5MUX7"/>
<organism evidence="2 3">
    <name type="scientific">Pengzhenrongella frigida</name>
    <dbReference type="NCBI Taxonomy" id="1259133"/>
    <lineage>
        <taxon>Bacteria</taxon>
        <taxon>Bacillati</taxon>
        <taxon>Actinomycetota</taxon>
        <taxon>Actinomycetes</taxon>
        <taxon>Micrococcales</taxon>
        <taxon>Pengzhenrongella</taxon>
    </lineage>
</organism>
<sequence>MSDEIREDPQHETDRAPKLPWHPIGAVEPPGGTDAEKIDADGLEEPAVVAGLTNPDPGLATDDERIEADGLERPASVAGLTNQDDGLATDAQKIEADGLG</sequence>